<evidence type="ECO:0000313" key="3">
    <source>
        <dbReference type="Proteomes" id="UP000334019"/>
    </source>
</evidence>
<accession>A0A5Q2RE57</accession>
<organism evidence="2 3">
    <name type="scientific">Actinomarinicola tropica</name>
    <dbReference type="NCBI Taxonomy" id="2789776"/>
    <lineage>
        <taxon>Bacteria</taxon>
        <taxon>Bacillati</taxon>
        <taxon>Actinomycetota</taxon>
        <taxon>Acidimicrobiia</taxon>
        <taxon>Acidimicrobiales</taxon>
        <taxon>Iamiaceae</taxon>
        <taxon>Actinomarinicola</taxon>
    </lineage>
</organism>
<evidence type="ECO:0000313" key="2">
    <source>
        <dbReference type="EMBL" id="QGG93903.1"/>
    </source>
</evidence>
<dbReference type="SUPFAM" id="SSF56266">
    <property type="entry name" value="DmpA/ArgJ-like"/>
    <property type="match status" value="1"/>
</dbReference>
<proteinExistence type="inferred from homology"/>
<comment type="similarity">
    <text evidence="1">Belongs to the peptidase S58 family.</text>
</comment>
<reference evidence="2 3" key="1">
    <citation type="submission" date="2019-11" db="EMBL/GenBank/DDBJ databases">
        <authorList>
            <person name="He Y."/>
        </authorList>
    </citation>
    <scope>NUCLEOTIDE SEQUENCE [LARGE SCALE GENOMIC DNA]</scope>
    <source>
        <strain evidence="2 3">SCSIO 58843</strain>
    </source>
</reference>
<gene>
    <name evidence="2" type="ORF">GH723_01565</name>
</gene>
<dbReference type="RefSeq" id="WP_153758009.1">
    <property type="nucleotide sequence ID" value="NZ_CP045851.1"/>
</dbReference>
<dbReference type="InterPro" id="IPR005321">
    <property type="entry name" value="Peptidase_S58_DmpA"/>
</dbReference>
<dbReference type="Gene3D" id="3.60.70.12">
    <property type="entry name" value="L-amino peptidase D-ALA esterase/amidase"/>
    <property type="match status" value="1"/>
</dbReference>
<dbReference type="PANTHER" id="PTHR36512:SF3">
    <property type="entry name" value="BLR5678 PROTEIN"/>
    <property type="match status" value="1"/>
</dbReference>
<keyword evidence="3" id="KW-1185">Reference proteome</keyword>
<dbReference type="EMBL" id="CP045851">
    <property type="protein sequence ID" value="QGG93903.1"/>
    <property type="molecule type" value="Genomic_DNA"/>
</dbReference>
<dbReference type="InterPro" id="IPR016117">
    <property type="entry name" value="ArgJ-like_dom_sf"/>
</dbReference>
<dbReference type="AlphaFoldDB" id="A0A5Q2RE57"/>
<dbReference type="Proteomes" id="UP000334019">
    <property type="component" value="Chromosome"/>
</dbReference>
<dbReference type="GO" id="GO:0004177">
    <property type="term" value="F:aminopeptidase activity"/>
    <property type="evidence" value="ECO:0007669"/>
    <property type="project" value="TreeGrafter"/>
</dbReference>
<sequence>MLTEVPGIRVGHWTDSDAVTGCTVVVLPEGAVASGEVRGGAPATREFALLDPLRTVAAVDAVVLSGGSAFGLAAADGVVRHLEESGRGFPVVVARVPIVVGLSLFDLAVGDATVRPDAAAGYTAAAAASDDAVPLGRVGAGTGATIGKWRGRGAAQPGGLVGAVRRHGDLVVACLVAVNALGDPLDGTRPGVEPPDLADAGWLDGPAPAPFGNTTIGVVATNAALTKPECHLVAQSAHDGLARSLAPVHTASDGDAFVAAATGSVAARADAVRELAATVVAEAVRSLRT</sequence>
<protein>
    <submittedName>
        <fullName evidence="2">Peptidase S58 family protein</fullName>
    </submittedName>
</protein>
<dbReference type="KEGG" id="atq:GH723_01565"/>
<dbReference type="PANTHER" id="PTHR36512">
    <property type="entry name" value="D-AMINOPEPTIDASE"/>
    <property type="match status" value="1"/>
</dbReference>
<dbReference type="CDD" id="cd02252">
    <property type="entry name" value="nylC_like"/>
    <property type="match status" value="1"/>
</dbReference>
<name>A0A5Q2RE57_9ACTN</name>
<evidence type="ECO:0000256" key="1">
    <source>
        <dbReference type="ARBA" id="ARBA00007068"/>
    </source>
</evidence>
<dbReference type="Pfam" id="PF03576">
    <property type="entry name" value="Peptidase_S58"/>
    <property type="match status" value="1"/>
</dbReference>